<proteinExistence type="predicted"/>
<dbReference type="EMBL" id="KV417270">
    <property type="protein sequence ID" value="KZP00275.1"/>
    <property type="molecule type" value="Genomic_DNA"/>
</dbReference>
<feature type="domain" description="NADAR" evidence="2">
    <location>
        <begin position="167"/>
        <end position="268"/>
    </location>
</feature>
<feature type="region of interest" description="Disordered" evidence="1">
    <location>
        <begin position="1"/>
        <end position="34"/>
    </location>
</feature>
<evidence type="ECO:0000313" key="4">
    <source>
        <dbReference type="Proteomes" id="UP000076738"/>
    </source>
</evidence>
<dbReference type="InterPro" id="IPR012816">
    <property type="entry name" value="NADAR"/>
</dbReference>
<dbReference type="InterPro" id="IPR037238">
    <property type="entry name" value="YbiA-like_sf"/>
</dbReference>
<dbReference type="Pfam" id="PF08719">
    <property type="entry name" value="NADAR"/>
    <property type="match status" value="1"/>
</dbReference>
<keyword evidence="4" id="KW-1185">Reference proteome</keyword>
<reference evidence="3 4" key="1">
    <citation type="journal article" date="2016" name="Mol. Biol. Evol.">
        <title>Comparative Genomics of Early-Diverging Mushroom-Forming Fungi Provides Insights into the Origins of Lignocellulose Decay Capabilities.</title>
        <authorList>
            <person name="Nagy L.G."/>
            <person name="Riley R."/>
            <person name="Tritt A."/>
            <person name="Adam C."/>
            <person name="Daum C."/>
            <person name="Floudas D."/>
            <person name="Sun H."/>
            <person name="Yadav J.S."/>
            <person name="Pangilinan J."/>
            <person name="Larsson K.H."/>
            <person name="Matsuura K."/>
            <person name="Barry K."/>
            <person name="Labutti K."/>
            <person name="Kuo R."/>
            <person name="Ohm R.A."/>
            <person name="Bhattacharya S.S."/>
            <person name="Shirouzu T."/>
            <person name="Yoshinaga Y."/>
            <person name="Martin F.M."/>
            <person name="Grigoriev I.V."/>
            <person name="Hibbett D.S."/>
        </authorList>
    </citation>
    <scope>NUCLEOTIDE SEQUENCE [LARGE SCALE GENOMIC DNA]</scope>
    <source>
        <strain evidence="3 4">TUFC12733</strain>
    </source>
</reference>
<feature type="compositionally biased region" description="Pro residues" evidence="1">
    <location>
        <begin position="83"/>
        <end position="92"/>
    </location>
</feature>
<accession>A0A167QV99</accession>
<dbReference type="AlphaFoldDB" id="A0A167QV99"/>
<dbReference type="OrthoDB" id="206452at2759"/>
<evidence type="ECO:0000259" key="2">
    <source>
        <dbReference type="Pfam" id="PF08719"/>
    </source>
</evidence>
<dbReference type="Proteomes" id="UP000076738">
    <property type="component" value="Unassembled WGS sequence"/>
</dbReference>
<name>A0A167QV99_CALVF</name>
<dbReference type="CDD" id="cd15457">
    <property type="entry name" value="NADAR"/>
    <property type="match status" value="1"/>
</dbReference>
<sequence length="291" mass="31376">MSHPSKAHPFGPFTNPYYPPPPAQAPVQHAPWGPAPPAPAAIGVAPPNGAYALNRVYGHAGPVGPAHAPLPPPTWGYAPPVAPAAAPAPAPAPRRVHFAPASPTPLNPAQLSRVVPASIFRSPNNSANSSVDTSPAARNYALPQAPPRIVLGGRQPPGMPHEAHPNFKLNSNHMISCRGKMYVNIERLYHSRKFGDSPTTPDMEHLIELVAGSADPRGEAEQWRAYWRRDWEYVKDSVMVDALRHKMAQYPEILAELLATGNADIIDAEDPSNTLGRALMGFRAEVAPRRR</sequence>
<dbReference type="SUPFAM" id="SSF143990">
    <property type="entry name" value="YbiA-like"/>
    <property type="match status" value="1"/>
</dbReference>
<organism evidence="3 4">
    <name type="scientific">Calocera viscosa (strain TUFC12733)</name>
    <dbReference type="NCBI Taxonomy" id="1330018"/>
    <lineage>
        <taxon>Eukaryota</taxon>
        <taxon>Fungi</taxon>
        <taxon>Dikarya</taxon>
        <taxon>Basidiomycota</taxon>
        <taxon>Agaricomycotina</taxon>
        <taxon>Dacrymycetes</taxon>
        <taxon>Dacrymycetales</taxon>
        <taxon>Dacrymycetaceae</taxon>
        <taxon>Calocera</taxon>
    </lineage>
</organism>
<evidence type="ECO:0000256" key="1">
    <source>
        <dbReference type="SAM" id="MobiDB-lite"/>
    </source>
</evidence>
<dbReference type="STRING" id="1330018.A0A167QV99"/>
<evidence type="ECO:0000313" key="3">
    <source>
        <dbReference type="EMBL" id="KZP00275.1"/>
    </source>
</evidence>
<gene>
    <name evidence="3" type="ORF">CALVIDRAFT_595650</name>
</gene>
<dbReference type="Gene3D" id="1.10.357.40">
    <property type="entry name" value="YbiA-like"/>
    <property type="match status" value="1"/>
</dbReference>
<protein>
    <recommendedName>
        <fullName evidence="2">NADAR domain-containing protein</fullName>
    </recommendedName>
</protein>
<feature type="region of interest" description="Disordered" evidence="1">
    <location>
        <begin position="83"/>
        <end position="109"/>
    </location>
</feature>